<proteinExistence type="predicted"/>
<feature type="region of interest" description="Disordered" evidence="1">
    <location>
        <begin position="325"/>
        <end position="366"/>
    </location>
</feature>
<evidence type="ECO:0000313" key="3">
    <source>
        <dbReference type="Proteomes" id="UP001642405"/>
    </source>
</evidence>
<feature type="compositionally biased region" description="Gly residues" evidence="1">
    <location>
        <begin position="659"/>
        <end position="669"/>
    </location>
</feature>
<evidence type="ECO:0000256" key="1">
    <source>
        <dbReference type="SAM" id="MobiDB-lite"/>
    </source>
</evidence>
<feature type="region of interest" description="Disordered" evidence="1">
    <location>
        <begin position="619"/>
        <end position="677"/>
    </location>
</feature>
<protein>
    <submittedName>
        <fullName evidence="2">Uncharacterized protein</fullName>
    </submittedName>
</protein>
<feature type="compositionally biased region" description="Polar residues" evidence="1">
    <location>
        <begin position="261"/>
        <end position="273"/>
    </location>
</feature>
<reference evidence="2 3" key="1">
    <citation type="submission" date="2024-01" db="EMBL/GenBank/DDBJ databases">
        <authorList>
            <person name="Allen C."/>
            <person name="Tagirdzhanova G."/>
        </authorList>
    </citation>
    <scope>NUCLEOTIDE SEQUENCE [LARGE SCALE GENOMIC DNA]</scope>
</reference>
<gene>
    <name evidence="2" type="ORF">SCUCBS95973_005906</name>
</gene>
<name>A0ABP0C1R4_9PEZI</name>
<evidence type="ECO:0000313" key="2">
    <source>
        <dbReference type="EMBL" id="CAK7225556.1"/>
    </source>
</evidence>
<comment type="caution">
    <text evidence="2">The sequence shown here is derived from an EMBL/GenBank/DDBJ whole genome shotgun (WGS) entry which is preliminary data.</text>
</comment>
<sequence>MASHPRLRQDLSAGQLCYLLEYAPLQKPSSAVLPSHPPPEPIKAPSPPAAVYPKIEQGDDGRPLYFEDLSLAALRDQAHSPLVQYEYVAVDCEGQETENLGYADENGITHIGLAYMPSSVPPPLTVEERAGQAQAAVLHHISSHDWRRLESVDLDDMVATYGIQAASTRLSDRESSVVREQFRYGRQVHEVAAIDLHKHLNQEVERLVSAGNAWCKRATQNQDALQPTEKFQSGPQEPAGSQCTNSPLGAHISAGKKEQKWSPSLAPSQQLTQRSAPTMRLFLASMQCNMELRMLQQHRIQATFFGKNWAGSEGEKQLKRLEERHRSSLGVHPPQPPAPVPVNKLPEPVSAPADSALDRKTKTRLPPPGKIKRRILVVWDVAGERRALDRLAPGLLKQFHGWVDLQQVATPVLRAACGKMRGHSEARMSLRDAMQAVGFKPGFSLQTGRHEKSVPHDPGMDAVRVLGMLARLVAFPAQDLSRMLHEVHVAQSCKFSAHMPPLKLKKSLYPCLVTIFAAKMKKKAQLFPQSLYTRDDLFQLLQQAGLGEPQLLAMAHMNDADTNAMHSPRVCIYYDTLQRLNAAVAALHGAEIRGVVLGAKLCWNPNTAWHCAYSQVPLAPMPRNEKNDDDDGGGGDDSNNNRRKKEEGAEKSEEMTDGCGQGVGEGPKGLGLASRRE</sequence>
<dbReference type="Proteomes" id="UP001642405">
    <property type="component" value="Unassembled WGS sequence"/>
</dbReference>
<dbReference type="EMBL" id="CAWUHB010000033">
    <property type="protein sequence ID" value="CAK7225556.1"/>
    <property type="molecule type" value="Genomic_DNA"/>
</dbReference>
<feature type="region of interest" description="Disordered" evidence="1">
    <location>
        <begin position="29"/>
        <end position="48"/>
    </location>
</feature>
<keyword evidence="3" id="KW-1185">Reference proteome</keyword>
<feature type="region of interest" description="Disordered" evidence="1">
    <location>
        <begin position="221"/>
        <end position="273"/>
    </location>
</feature>
<accession>A0ABP0C1R4</accession>
<feature type="compositionally biased region" description="Pro residues" evidence="1">
    <location>
        <begin position="35"/>
        <end position="48"/>
    </location>
</feature>
<feature type="compositionally biased region" description="Basic and acidic residues" evidence="1">
    <location>
        <begin position="644"/>
        <end position="654"/>
    </location>
</feature>
<organism evidence="2 3">
    <name type="scientific">Sporothrix curviconia</name>
    <dbReference type="NCBI Taxonomy" id="1260050"/>
    <lineage>
        <taxon>Eukaryota</taxon>
        <taxon>Fungi</taxon>
        <taxon>Dikarya</taxon>
        <taxon>Ascomycota</taxon>
        <taxon>Pezizomycotina</taxon>
        <taxon>Sordariomycetes</taxon>
        <taxon>Sordariomycetidae</taxon>
        <taxon>Ophiostomatales</taxon>
        <taxon>Ophiostomataceae</taxon>
        <taxon>Sporothrix</taxon>
    </lineage>
</organism>
<feature type="compositionally biased region" description="Polar residues" evidence="1">
    <location>
        <begin position="221"/>
        <end position="247"/>
    </location>
</feature>